<proteinExistence type="predicted"/>
<evidence type="ECO:0000313" key="4">
    <source>
        <dbReference type="Proteomes" id="UP001500403"/>
    </source>
</evidence>
<feature type="transmembrane region" description="Helical" evidence="2">
    <location>
        <begin position="21"/>
        <end position="43"/>
    </location>
</feature>
<evidence type="ECO:0000256" key="1">
    <source>
        <dbReference type="SAM" id="MobiDB-lite"/>
    </source>
</evidence>
<keyword evidence="4" id="KW-1185">Reference proteome</keyword>
<keyword evidence="2" id="KW-0472">Membrane</keyword>
<evidence type="ECO:0000313" key="3">
    <source>
        <dbReference type="EMBL" id="GAA2923341.1"/>
    </source>
</evidence>
<protein>
    <recommendedName>
        <fullName evidence="5">Integral membrane protein</fullName>
    </recommendedName>
</protein>
<feature type="region of interest" description="Disordered" evidence="1">
    <location>
        <begin position="155"/>
        <end position="219"/>
    </location>
</feature>
<name>A0ABP6J9N8_9ACTN</name>
<gene>
    <name evidence="3" type="ORF">GCM10010446_04410</name>
</gene>
<evidence type="ECO:0008006" key="5">
    <source>
        <dbReference type="Google" id="ProtNLM"/>
    </source>
</evidence>
<accession>A0ABP6J9N8</accession>
<dbReference type="EMBL" id="BAAAUD010000007">
    <property type="protein sequence ID" value="GAA2923341.1"/>
    <property type="molecule type" value="Genomic_DNA"/>
</dbReference>
<feature type="transmembrane region" description="Helical" evidence="2">
    <location>
        <begin position="85"/>
        <end position="104"/>
    </location>
</feature>
<feature type="transmembrane region" description="Helical" evidence="2">
    <location>
        <begin position="55"/>
        <end position="78"/>
    </location>
</feature>
<organism evidence="3 4">
    <name type="scientific">Streptomyces enissocaesilis</name>
    <dbReference type="NCBI Taxonomy" id="332589"/>
    <lineage>
        <taxon>Bacteria</taxon>
        <taxon>Bacillati</taxon>
        <taxon>Actinomycetota</taxon>
        <taxon>Actinomycetes</taxon>
        <taxon>Kitasatosporales</taxon>
        <taxon>Streptomycetaceae</taxon>
        <taxon>Streptomyces</taxon>
        <taxon>Streptomyces rochei group</taxon>
    </lineage>
</organism>
<keyword evidence="2" id="KW-0812">Transmembrane</keyword>
<comment type="caution">
    <text evidence="3">The sequence shown here is derived from an EMBL/GenBank/DDBJ whole genome shotgun (WGS) entry which is preliminary data.</text>
</comment>
<reference evidence="4" key="1">
    <citation type="journal article" date="2019" name="Int. J. Syst. Evol. Microbiol.">
        <title>The Global Catalogue of Microorganisms (GCM) 10K type strain sequencing project: providing services to taxonomists for standard genome sequencing and annotation.</title>
        <authorList>
            <consortium name="The Broad Institute Genomics Platform"/>
            <consortium name="The Broad Institute Genome Sequencing Center for Infectious Disease"/>
            <person name="Wu L."/>
            <person name="Ma J."/>
        </authorList>
    </citation>
    <scope>NUCLEOTIDE SEQUENCE [LARGE SCALE GENOMIC DNA]</scope>
    <source>
        <strain evidence="4">JCM 9088</strain>
    </source>
</reference>
<feature type="transmembrane region" description="Helical" evidence="2">
    <location>
        <begin position="124"/>
        <end position="144"/>
    </location>
</feature>
<feature type="compositionally biased region" description="Pro residues" evidence="1">
    <location>
        <begin position="173"/>
        <end position="195"/>
    </location>
</feature>
<evidence type="ECO:0000256" key="2">
    <source>
        <dbReference type="SAM" id="Phobius"/>
    </source>
</evidence>
<keyword evidence="2" id="KW-1133">Transmembrane helix</keyword>
<sequence length="219" mass="23603">MSSPTTKISPMTKMRARANSAPIWWTIIVCVSVGVLGYVTLWVSHAIGWLESGAVPWQPVVGIVLVVIALVSYGGFYVASRRARIAIASSFLLTFLVMLTFVLTFPRFEEVVDRSYARGLMDDFRTIVMAVVISYFGSEAVVGFTKVTAAKDAEDATAESIRQSDRDLVVPAPTNPPPPPPAEPTTPPSPSPAPAVDPAADPPSQGRGRFSRSSGRRRI</sequence>
<feature type="compositionally biased region" description="Low complexity" evidence="1">
    <location>
        <begin position="196"/>
        <end position="213"/>
    </location>
</feature>
<dbReference type="Proteomes" id="UP001500403">
    <property type="component" value="Unassembled WGS sequence"/>
</dbReference>